<evidence type="ECO:0000313" key="2">
    <source>
        <dbReference type="RefSeq" id="XP_028258208.1"/>
    </source>
</evidence>
<protein>
    <submittedName>
        <fullName evidence="2">Protein PIGBOS1</fullName>
    </submittedName>
</protein>
<dbReference type="Pfam" id="PF23670">
    <property type="entry name" value="PIGBOS1"/>
    <property type="match status" value="1"/>
</dbReference>
<dbReference type="InterPro" id="IPR057394">
    <property type="entry name" value="PIGBOS1"/>
</dbReference>
<dbReference type="RefSeq" id="XP_028258208.1">
    <property type="nucleotide sequence ID" value="XM_028402407.1"/>
</dbReference>
<proteinExistence type="predicted"/>
<dbReference type="GeneID" id="114433744"/>
<keyword evidence="1" id="KW-1185">Reference proteome</keyword>
<name>A0A6P7HX57_9TELE</name>
<dbReference type="OrthoDB" id="9899861at2759"/>
<dbReference type="Proteomes" id="UP000515145">
    <property type="component" value="Chromosome 3"/>
</dbReference>
<organism evidence="1 2">
    <name type="scientific">Parambassis ranga</name>
    <name type="common">Indian glassy fish</name>
    <dbReference type="NCBI Taxonomy" id="210632"/>
    <lineage>
        <taxon>Eukaryota</taxon>
        <taxon>Metazoa</taxon>
        <taxon>Chordata</taxon>
        <taxon>Craniata</taxon>
        <taxon>Vertebrata</taxon>
        <taxon>Euteleostomi</taxon>
        <taxon>Actinopterygii</taxon>
        <taxon>Neopterygii</taxon>
        <taxon>Teleostei</taxon>
        <taxon>Neoteleostei</taxon>
        <taxon>Acanthomorphata</taxon>
        <taxon>Ovalentaria</taxon>
        <taxon>Ambassidae</taxon>
        <taxon>Parambassis</taxon>
    </lineage>
</organism>
<dbReference type="CTD" id="101928527"/>
<sequence>MFRQRLPFTQLAFAAVLGVIGGVYIYRPYFDSKTSGQQNQDVPKKQKETD</sequence>
<reference evidence="2" key="1">
    <citation type="submission" date="2025-08" db="UniProtKB">
        <authorList>
            <consortium name="RefSeq"/>
        </authorList>
    </citation>
    <scope>IDENTIFICATION</scope>
</reference>
<gene>
    <name evidence="2" type="primary">pigbos1</name>
</gene>
<accession>A0A6P7HX57</accession>
<dbReference type="InParanoid" id="A0A6P7HX57"/>
<dbReference type="AlphaFoldDB" id="A0A6P7HX57"/>
<evidence type="ECO:0000313" key="1">
    <source>
        <dbReference type="Proteomes" id="UP000515145"/>
    </source>
</evidence>